<dbReference type="EMBL" id="JABSTU010000004">
    <property type="protein sequence ID" value="KAH8033174.1"/>
    <property type="molecule type" value="Genomic_DNA"/>
</dbReference>
<dbReference type="Proteomes" id="UP000821866">
    <property type="component" value="Chromosome 2"/>
</dbReference>
<proteinExistence type="predicted"/>
<evidence type="ECO:0000313" key="2">
    <source>
        <dbReference type="Proteomes" id="UP000821866"/>
    </source>
</evidence>
<sequence>MQPPHPGFNPTTGGSAVEYLSYKATMARTSQLTASGKPLSIPRAHPYKLPRWPNGIFYVYPAPPLSLEKIFHARSAPRVARVRGARIQLEEKYDTCGKHVQTNARNAPQQVATPLSSPCIHRPLCLLSSLVSPFDRHHFSAFLSVEVILDFGFLFVCVLLFTLRAAEECHLPFPSASRSGGCVVRPVQAGCQQTLGAATPQQLVAARPEVGFIMVALVAVVALAYAEEEKKEEKKDDVEGRIGFGSGYGHLAGGNQYGFNRGSAGFNQGSGGFDSANRFNNVQGFRNREGYRTNQGFDQTSFNRYGSGGGGFNTGFNRGAGGAFNQHGFQRGGYLG</sequence>
<reference evidence="1" key="1">
    <citation type="journal article" date="2020" name="Cell">
        <title>Large-Scale Comparative Analyses of Tick Genomes Elucidate Their Genetic Diversity and Vector Capacities.</title>
        <authorList>
            <consortium name="Tick Genome and Microbiome Consortium (TIGMIC)"/>
            <person name="Jia N."/>
            <person name="Wang J."/>
            <person name="Shi W."/>
            <person name="Du L."/>
            <person name="Sun Y."/>
            <person name="Zhan W."/>
            <person name="Jiang J.F."/>
            <person name="Wang Q."/>
            <person name="Zhang B."/>
            <person name="Ji P."/>
            <person name="Bell-Sakyi L."/>
            <person name="Cui X.M."/>
            <person name="Yuan T.T."/>
            <person name="Jiang B.G."/>
            <person name="Yang W.F."/>
            <person name="Lam T.T."/>
            <person name="Chang Q.C."/>
            <person name="Ding S.J."/>
            <person name="Wang X.J."/>
            <person name="Zhu J.G."/>
            <person name="Ruan X.D."/>
            <person name="Zhao L."/>
            <person name="Wei J.T."/>
            <person name="Ye R.Z."/>
            <person name="Que T.C."/>
            <person name="Du C.H."/>
            <person name="Zhou Y.H."/>
            <person name="Cheng J.X."/>
            <person name="Dai P.F."/>
            <person name="Guo W.B."/>
            <person name="Han X.H."/>
            <person name="Huang E.J."/>
            <person name="Li L.F."/>
            <person name="Wei W."/>
            <person name="Gao Y.C."/>
            <person name="Liu J.Z."/>
            <person name="Shao H.Z."/>
            <person name="Wang X."/>
            <person name="Wang C.C."/>
            <person name="Yang T.C."/>
            <person name="Huo Q.B."/>
            <person name="Li W."/>
            <person name="Chen H.Y."/>
            <person name="Chen S.E."/>
            <person name="Zhou L.G."/>
            <person name="Ni X.B."/>
            <person name="Tian J.H."/>
            <person name="Sheng Y."/>
            <person name="Liu T."/>
            <person name="Pan Y.S."/>
            <person name="Xia L.Y."/>
            <person name="Li J."/>
            <person name="Zhao F."/>
            <person name="Cao W.C."/>
        </authorList>
    </citation>
    <scope>NUCLEOTIDE SEQUENCE</scope>
    <source>
        <strain evidence="1">Rmic-2018</strain>
    </source>
</reference>
<evidence type="ECO:0000313" key="1">
    <source>
        <dbReference type="EMBL" id="KAH8033174.1"/>
    </source>
</evidence>
<organism evidence="1 2">
    <name type="scientific">Rhipicephalus microplus</name>
    <name type="common">Cattle tick</name>
    <name type="synonym">Boophilus microplus</name>
    <dbReference type="NCBI Taxonomy" id="6941"/>
    <lineage>
        <taxon>Eukaryota</taxon>
        <taxon>Metazoa</taxon>
        <taxon>Ecdysozoa</taxon>
        <taxon>Arthropoda</taxon>
        <taxon>Chelicerata</taxon>
        <taxon>Arachnida</taxon>
        <taxon>Acari</taxon>
        <taxon>Parasitiformes</taxon>
        <taxon>Ixodida</taxon>
        <taxon>Ixodoidea</taxon>
        <taxon>Ixodidae</taxon>
        <taxon>Rhipicephalinae</taxon>
        <taxon>Rhipicephalus</taxon>
        <taxon>Boophilus</taxon>
    </lineage>
</organism>
<comment type="caution">
    <text evidence="1">The sequence shown here is derived from an EMBL/GenBank/DDBJ whole genome shotgun (WGS) entry which is preliminary data.</text>
</comment>
<gene>
    <name evidence="1" type="ORF">HPB51_008059</name>
</gene>
<accession>A0A9J6EFM7</accession>
<keyword evidence="2" id="KW-1185">Reference proteome</keyword>
<name>A0A9J6EFM7_RHIMP</name>
<dbReference type="VEuPathDB" id="VectorBase:LOC119161179"/>
<dbReference type="AlphaFoldDB" id="A0A9J6EFM7"/>
<reference evidence="1" key="2">
    <citation type="submission" date="2021-09" db="EMBL/GenBank/DDBJ databases">
        <authorList>
            <person name="Jia N."/>
            <person name="Wang J."/>
            <person name="Shi W."/>
            <person name="Du L."/>
            <person name="Sun Y."/>
            <person name="Zhan W."/>
            <person name="Jiang J."/>
            <person name="Wang Q."/>
            <person name="Zhang B."/>
            <person name="Ji P."/>
            <person name="Sakyi L.B."/>
            <person name="Cui X."/>
            <person name="Yuan T."/>
            <person name="Jiang B."/>
            <person name="Yang W."/>
            <person name="Lam T.T.-Y."/>
            <person name="Chang Q."/>
            <person name="Ding S."/>
            <person name="Wang X."/>
            <person name="Zhu J."/>
            <person name="Ruan X."/>
            <person name="Zhao L."/>
            <person name="Wei J."/>
            <person name="Que T."/>
            <person name="Du C."/>
            <person name="Cheng J."/>
            <person name="Dai P."/>
            <person name="Han X."/>
            <person name="Huang E."/>
            <person name="Gao Y."/>
            <person name="Liu J."/>
            <person name="Shao H."/>
            <person name="Ye R."/>
            <person name="Li L."/>
            <person name="Wei W."/>
            <person name="Wang X."/>
            <person name="Wang C."/>
            <person name="Huo Q."/>
            <person name="Li W."/>
            <person name="Guo W."/>
            <person name="Chen H."/>
            <person name="Chen S."/>
            <person name="Zhou L."/>
            <person name="Zhou L."/>
            <person name="Ni X."/>
            <person name="Tian J."/>
            <person name="Zhou Y."/>
            <person name="Sheng Y."/>
            <person name="Liu T."/>
            <person name="Pan Y."/>
            <person name="Xia L."/>
            <person name="Li J."/>
            <person name="Zhao F."/>
            <person name="Cao W."/>
        </authorList>
    </citation>
    <scope>NUCLEOTIDE SEQUENCE</scope>
    <source>
        <strain evidence="1">Rmic-2018</strain>
        <tissue evidence="1">Larvae</tissue>
    </source>
</reference>
<protein>
    <submittedName>
        <fullName evidence="1">Uncharacterized protein</fullName>
    </submittedName>
</protein>